<dbReference type="Proteomes" id="UP000669060">
    <property type="component" value="Unassembled WGS sequence"/>
</dbReference>
<comment type="caution">
    <text evidence="3">The sequence shown here is derived from an EMBL/GenBank/DDBJ whole genome shotgun (WGS) entry which is preliminary data.</text>
</comment>
<feature type="domain" description="Type VI lipase adapter protein Tla3 N-terminal" evidence="1">
    <location>
        <begin position="19"/>
        <end position="188"/>
    </location>
</feature>
<dbReference type="EMBL" id="JAELYA010000002">
    <property type="protein sequence ID" value="MBO3274704.1"/>
    <property type="molecule type" value="Genomic_DNA"/>
</dbReference>
<evidence type="ECO:0000313" key="4">
    <source>
        <dbReference type="Proteomes" id="UP000669060"/>
    </source>
</evidence>
<sequence>MNPALPHSAPATSPHLDRLAVVSVGLSLDTYRQRQVWSELQKQNAAQPDSLHVGSILTTDPAKYPILASDKNDAWEKRKTDTFELGVKRFPEAWPIPTMVVVRGYDRHAANLRFPPEMTDVMLQTLASDRRPEAGLHWHRIRQLDNGIVTSDTPEDALETVFQTFEANPDMPALLVYVVEGLNMALALASKDTHFVGASAGERKPGELVNAMTALIFARPERMEWLRFFAPYTKVNGVPLYPGFAGWQRQPPVAFQPSPFIPQPWTRRGMEQWDALKVFAWVQRPVSISLQHPDTHQRLKRDALTAQLAKGWKQATDTIQPQPTRLFYDGGYNTSPLADLMPALKAAHSPLDLLDSKESYDLTQRLGDTGAASPFVGIALATMASYLNGDTSVVMPLRRQERATYIVVTPDQPGHKATDNPFGVDIAPAFSSSDQPSEPMQKLFGTEWLAGQHLTAISPSATTIEEDGVSDLITNLSPTKNWWDDL</sequence>
<protein>
    <submittedName>
        <fullName evidence="3">DUF2875 family protein</fullName>
    </submittedName>
</protein>
<feature type="domain" description="Type VI lipase adapter protein Tla3 C-terminal" evidence="2">
    <location>
        <begin position="280"/>
        <end position="410"/>
    </location>
</feature>
<evidence type="ECO:0000259" key="1">
    <source>
        <dbReference type="Pfam" id="PF11394"/>
    </source>
</evidence>
<dbReference type="Pfam" id="PF20995">
    <property type="entry name" value="Tla3_C"/>
    <property type="match status" value="1"/>
</dbReference>
<dbReference type="InterPro" id="IPR048303">
    <property type="entry name" value="Tla3_C"/>
</dbReference>
<evidence type="ECO:0000259" key="2">
    <source>
        <dbReference type="Pfam" id="PF20995"/>
    </source>
</evidence>
<reference evidence="3 4" key="1">
    <citation type="submission" date="2020-12" db="EMBL/GenBank/DDBJ databases">
        <title>Pseudomonas schmalbachii sp. nov. isolated from millipede gut.</title>
        <authorList>
            <person name="Shelomi M."/>
        </authorList>
    </citation>
    <scope>NUCLEOTIDE SEQUENCE [LARGE SCALE GENOMIC DNA]</scope>
    <source>
        <strain evidence="3 4">Milli4</strain>
    </source>
</reference>
<gene>
    <name evidence="3" type="ORF">JFY56_05680</name>
</gene>
<name>A0ABS3TM14_9PSED</name>
<evidence type="ECO:0000313" key="3">
    <source>
        <dbReference type="EMBL" id="MBO3274704.1"/>
    </source>
</evidence>
<accession>A0ABS3TM14</accession>
<dbReference type="Pfam" id="PF11394">
    <property type="entry name" value="Tla3_N"/>
    <property type="match status" value="1"/>
</dbReference>
<organism evidence="3 4">
    <name type="scientific">Pseudomonas schmalbachii</name>
    <dbReference type="NCBI Taxonomy" id="2816993"/>
    <lineage>
        <taxon>Bacteria</taxon>
        <taxon>Pseudomonadati</taxon>
        <taxon>Pseudomonadota</taxon>
        <taxon>Gammaproteobacteria</taxon>
        <taxon>Pseudomonadales</taxon>
        <taxon>Pseudomonadaceae</taxon>
        <taxon>Pseudomonas</taxon>
    </lineage>
</organism>
<keyword evidence="4" id="KW-1185">Reference proteome</keyword>
<dbReference type="InterPro" id="IPR021531">
    <property type="entry name" value="Tla3_N"/>
</dbReference>
<proteinExistence type="predicted"/>